<dbReference type="SUPFAM" id="SSF82895">
    <property type="entry name" value="TSP-1 type 1 repeat"/>
    <property type="match status" value="1"/>
</dbReference>
<dbReference type="PROSITE" id="PS50092">
    <property type="entry name" value="TSP1"/>
    <property type="match status" value="1"/>
</dbReference>
<name>A0A7S0ZU50_NOCSC</name>
<organism evidence="2">
    <name type="scientific">Noctiluca scintillans</name>
    <name type="common">Sea sparkle</name>
    <name type="synonym">Red tide dinoflagellate</name>
    <dbReference type="NCBI Taxonomy" id="2966"/>
    <lineage>
        <taxon>Eukaryota</taxon>
        <taxon>Sar</taxon>
        <taxon>Alveolata</taxon>
        <taxon>Dinophyceae</taxon>
        <taxon>Noctilucales</taxon>
        <taxon>Noctilucaceae</taxon>
        <taxon>Noctiluca</taxon>
    </lineage>
</organism>
<proteinExistence type="predicted"/>
<dbReference type="InterPro" id="IPR036383">
    <property type="entry name" value="TSP1_rpt_sf"/>
</dbReference>
<dbReference type="AlphaFoldDB" id="A0A7S0ZU50"/>
<keyword evidence="1" id="KW-0472">Membrane</keyword>
<evidence type="ECO:0000256" key="1">
    <source>
        <dbReference type="SAM" id="Phobius"/>
    </source>
</evidence>
<sequence length="460" mass="48502">MAVANLLDRSPDNVELIVPVLSSSSEPFNVTVRYFDDQDPSADLANLMVCAFTSCTDGTTTLTVEHESDSTVYSFTDSGENSTAFATELAIVLSVHGQEVPSGLEGSSTFLPSYVAVYSEKLMEYEFIGCTDAPQIANVGNVSTCEQTTVDSSCTVECADGYEWPLDAGPTCLTSDGFWEVLAECVPSGSSSDIDRVVEIVLLVTPGSSFDSSTSVFSSQWAYENTDILEIVFAGLLDLDSDDVEASVPSTVASSSDPFNITFRVIDEVTPSNDLAENIACALATCTDEEVSVTEETTGTTQLYIISASLVDESTSVLIGSLQSYLEANDEVVPTGLASATVALPTYVAVMDEFVLVTWNVGEWGSCSNYCGNGSQTRNVTCSLGADSACSSSSSKPEVSQSCTESTGCIGAVDDSLSNITVAVIVLAVLFVVVLLAMLLLLWYLCASGPPAPRESFAEC</sequence>
<protein>
    <submittedName>
        <fullName evidence="2">Uncharacterized protein</fullName>
    </submittedName>
</protein>
<gene>
    <name evidence="2" type="ORF">NSCI0253_LOCUS7020</name>
</gene>
<accession>A0A7S0ZU50</accession>
<evidence type="ECO:0000313" key="2">
    <source>
        <dbReference type="EMBL" id="CAD8832672.1"/>
    </source>
</evidence>
<keyword evidence="1" id="KW-1133">Transmembrane helix</keyword>
<dbReference type="Pfam" id="PF19030">
    <property type="entry name" value="TSP1_ADAMTS"/>
    <property type="match status" value="1"/>
</dbReference>
<reference evidence="2" key="1">
    <citation type="submission" date="2021-01" db="EMBL/GenBank/DDBJ databases">
        <authorList>
            <person name="Corre E."/>
            <person name="Pelletier E."/>
            <person name="Niang G."/>
            <person name="Scheremetjew M."/>
            <person name="Finn R."/>
            <person name="Kale V."/>
            <person name="Holt S."/>
            <person name="Cochrane G."/>
            <person name="Meng A."/>
            <person name="Brown T."/>
            <person name="Cohen L."/>
        </authorList>
    </citation>
    <scope>NUCLEOTIDE SEQUENCE</scope>
</reference>
<dbReference type="InterPro" id="IPR000884">
    <property type="entry name" value="TSP1_rpt"/>
</dbReference>
<dbReference type="EMBL" id="HBFQ01010025">
    <property type="protein sequence ID" value="CAD8832672.1"/>
    <property type="molecule type" value="Transcribed_RNA"/>
</dbReference>
<feature type="transmembrane region" description="Helical" evidence="1">
    <location>
        <begin position="422"/>
        <end position="446"/>
    </location>
</feature>
<keyword evidence="1" id="KW-0812">Transmembrane</keyword>